<evidence type="ECO:0000256" key="1">
    <source>
        <dbReference type="SAM" id="MobiDB-lite"/>
    </source>
</evidence>
<dbReference type="Proteomes" id="UP000315377">
    <property type="component" value="Chromosome"/>
</dbReference>
<name>A0AAP9IZM2_PANTH</name>
<dbReference type="RefSeq" id="WP_087443610.1">
    <property type="nucleotide sequence ID" value="NZ_CABMNB010000036.1"/>
</dbReference>
<keyword evidence="2" id="KW-0732">Signal</keyword>
<proteinExistence type="predicted"/>
<evidence type="ECO:0000256" key="2">
    <source>
        <dbReference type="SAM" id="SignalP"/>
    </source>
</evidence>
<feature type="signal peptide" evidence="2">
    <location>
        <begin position="1"/>
        <end position="24"/>
    </location>
</feature>
<reference evidence="3 6" key="2">
    <citation type="submission" date="2022-05" db="EMBL/GenBank/DDBJ databases">
        <title>Genome Sequencing of Bee-Associated Microbes.</title>
        <authorList>
            <person name="Dunlap C."/>
        </authorList>
    </citation>
    <scope>NUCLEOTIDE SEQUENCE [LARGE SCALE GENOMIC DNA]</scope>
    <source>
        <strain evidence="3 6">NRRL B-14613</strain>
    </source>
</reference>
<evidence type="ECO:0000313" key="5">
    <source>
        <dbReference type="Proteomes" id="UP000315377"/>
    </source>
</evidence>
<organism evidence="4 5">
    <name type="scientific">Paenibacillus thiaminolyticus</name>
    <name type="common">Bacillus thiaminolyticus</name>
    <dbReference type="NCBI Taxonomy" id="49283"/>
    <lineage>
        <taxon>Bacteria</taxon>
        <taxon>Bacillati</taxon>
        <taxon>Bacillota</taxon>
        <taxon>Bacilli</taxon>
        <taxon>Bacillales</taxon>
        <taxon>Paenibacillaceae</taxon>
        <taxon>Paenibacillus</taxon>
    </lineage>
</organism>
<reference evidence="4 5" key="1">
    <citation type="submission" date="2019-07" db="EMBL/GenBank/DDBJ databases">
        <title>Paenibacillus thiaminolyticus NRRL B-4156.</title>
        <authorList>
            <person name="Hehnly C."/>
            <person name="Zhang L."/>
        </authorList>
    </citation>
    <scope>NUCLEOTIDE SEQUENCE [LARGE SCALE GENOMIC DNA]</scope>
    <source>
        <strain evidence="4 5">NRRL B-4156</strain>
    </source>
</reference>
<accession>A0AAP9IZM2</accession>
<protein>
    <submittedName>
        <fullName evidence="4">FAD/FMN-containing dehydrogenase</fullName>
    </submittedName>
</protein>
<evidence type="ECO:0000313" key="3">
    <source>
        <dbReference type="EMBL" id="MCY9606792.1"/>
    </source>
</evidence>
<sequence>MKKVWLGITTVVLVMGIGTAGAYAASADNNTGGDRSFFEQMLPHAKQMHPELSDQQIEQMYNSCHNGNGTGRGMMNNSQWRGSMMNFN</sequence>
<dbReference type="EMBL" id="JAMDMM010000014">
    <property type="protein sequence ID" value="MCY9606792.1"/>
    <property type="molecule type" value="Genomic_DNA"/>
</dbReference>
<feature type="region of interest" description="Disordered" evidence="1">
    <location>
        <begin position="66"/>
        <end position="88"/>
    </location>
</feature>
<dbReference type="GeneID" id="76994724"/>
<dbReference type="AlphaFoldDB" id="A0AAP9IZM2"/>
<feature type="chain" id="PRO_5042887587" evidence="2">
    <location>
        <begin position="25"/>
        <end position="88"/>
    </location>
</feature>
<dbReference type="Proteomes" id="UP001209276">
    <property type="component" value="Unassembled WGS sequence"/>
</dbReference>
<evidence type="ECO:0000313" key="6">
    <source>
        <dbReference type="Proteomes" id="UP001209276"/>
    </source>
</evidence>
<keyword evidence="6" id="KW-1185">Reference proteome</keyword>
<gene>
    <name evidence="4" type="ORF">FLT43_01805</name>
    <name evidence="3" type="ORF">M5W83_06415</name>
</gene>
<feature type="compositionally biased region" description="Polar residues" evidence="1">
    <location>
        <begin position="78"/>
        <end position="88"/>
    </location>
</feature>
<dbReference type="EMBL" id="CP041405">
    <property type="protein sequence ID" value="QDM42382.1"/>
    <property type="molecule type" value="Genomic_DNA"/>
</dbReference>
<evidence type="ECO:0000313" key="4">
    <source>
        <dbReference type="EMBL" id="QDM42382.1"/>
    </source>
</evidence>